<dbReference type="PROSITE" id="PS51257">
    <property type="entry name" value="PROKAR_LIPOPROTEIN"/>
    <property type="match status" value="1"/>
</dbReference>
<evidence type="ECO:0000256" key="4">
    <source>
        <dbReference type="ARBA" id="ARBA00023136"/>
    </source>
</evidence>
<dbReference type="Gene3D" id="1.25.40.390">
    <property type="match status" value="1"/>
</dbReference>
<evidence type="ECO:0000256" key="3">
    <source>
        <dbReference type="ARBA" id="ARBA00022729"/>
    </source>
</evidence>
<evidence type="ECO:0000256" key="5">
    <source>
        <dbReference type="ARBA" id="ARBA00023237"/>
    </source>
</evidence>
<comment type="similarity">
    <text evidence="2">Belongs to the SusD family.</text>
</comment>
<evidence type="ECO:0000259" key="7">
    <source>
        <dbReference type="Pfam" id="PF14322"/>
    </source>
</evidence>
<comment type="subcellular location">
    <subcellularLocation>
        <location evidence="1">Cell outer membrane</location>
    </subcellularLocation>
</comment>
<dbReference type="SUPFAM" id="SSF48452">
    <property type="entry name" value="TPR-like"/>
    <property type="match status" value="1"/>
</dbReference>
<dbReference type="Pfam" id="PF14322">
    <property type="entry name" value="SusD-like_3"/>
    <property type="match status" value="1"/>
</dbReference>
<keyword evidence="3" id="KW-0732">Signal</keyword>
<evidence type="ECO:0000313" key="8">
    <source>
        <dbReference type="EMBL" id="SDF57432.1"/>
    </source>
</evidence>
<feature type="domain" description="RagB/SusD" evidence="6">
    <location>
        <begin position="396"/>
        <end position="537"/>
    </location>
</feature>
<dbReference type="RefSeq" id="WP_089830561.1">
    <property type="nucleotide sequence ID" value="NZ_FNBN01000002.1"/>
</dbReference>
<sequence>MKKLLQYISIPLLMSVLGACYKLDVPITTELTPDVFPQDSAQFVAASGPAYVALRGNISVEYFFLQTLTTDEAIFPARGGNWYNGAEFQQMHYHSWTKDNGLVNGNWTWLSTIIGTTNQSLSILSKNVPEGAFKQRTIAELRMIRALAYFMMMDNYGNVPLDTVNGDFTPKPNVPRAQVFNFVEQEIKACIPYLGTDPVATYGRANKWMAYTLLAKMYLNAEIYTGTERNNDCIAACDNVIQSNQYALEPKNTYLQMFYPNNGPQMKEFIFAIPFDPSWANTMPFRSQNLHARYDIPRGLAQQKYHLPFTPDGAISTLPEYYVNFNDPGDIRNKQWLTGLQYLDDGVTPATVTTTKKGYDQFYTGADGSAPFTYQIDLKPEVILRQDVASFDAGNDEIAWNMGYRNIKIFPDATSLNRNQKNDIPFFRYSDVILMKAEAILRGGAPTLGHTALTLVNQLRAERSTSPAWGAVTLEDIYAERAREFAWESWHRNDVIRFGKYEGKWGFKTDADPNKRIFPIPTTAFQLNPALTQNPGYPQ</sequence>
<gene>
    <name evidence="8" type="ORF">SAMN04488121_102310</name>
</gene>
<organism evidence="8 9">
    <name type="scientific">Chitinophaga filiformis</name>
    <name type="common">Myxococcus filiformis</name>
    <name type="synonym">Flexibacter filiformis</name>
    <dbReference type="NCBI Taxonomy" id="104663"/>
    <lineage>
        <taxon>Bacteria</taxon>
        <taxon>Pseudomonadati</taxon>
        <taxon>Bacteroidota</taxon>
        <taxon>Chitinophagia</taxon>
        <taxon>Chitinophagales</taxon>
        <taxon>Chitinophagaceae</taxon>
        <taxon>Chitinophaga</taxon>
    </lineage>
</organism>
<dbReference type="Pfam" id="PF07980">
    <property type="entry name" value="SusD_RagB"/>
    <property type="match status" value="1"/>
</dbReference>
<dbReference type="InterPro" id="IPR033985">
    <property type="entry name" value="SusD-like_N"/>
</dbReference>
<dbReference type="Proteomes" id="UP000199045">
    <property type="component" value="Unassembled WGS sequence"/>
</dbReference>
<protein>
    <submittedName>
        <fullName evidence="8">Starch-binding associating with outer membrane</fullName>
    </submittedName>
</protein>
<dbReference type="AlphaFoldDB" id="A0A1G7M6R5"/>
<dbReference type="GO" id="GO:0009279">
    <property type="term" value="C:cell outer membrane"/>
    <property type="evidence" value="ECO:0007669"/>
    <property type="project" value="UniProtKB-SubCell"/>
</dbReference>
<dbReference type="OrthoDB" id="9783641at2"/>
<evidence type="ECO:0000256" key="2">
    <source>
        <dbReference type="ARBA" id="ARBA00006275"/>
    </source>
</evidence>
<accession>A0A1G7M6R5</accession>
<evidence type="ECO:0000313" key="9">
    <source>
        <dbReference type="Proteomes" id="UP000199045"/>
    </source>
</evidence>
<name>A0A1G7M6R5_CHIFI</name>
<dbReference type="InterPro" id="IPR012944">
    <property type="entry name" value="SusD_RagB_dom"/>
</dbReference>
<keyword evidence="4" id="KW-0472">Membrane</keyword>
<dbReference type="STRING" id="104663.SAMN04488121_102310"/>
<feature type="domain" description="SusD-like N-terminal" evidence="7">
    <location>
        <begin position="84"/>
        <end position="219"/>
    </location>
</feature>
<reference evidence="9" key="1">
    <citation type="submission" date="2016-10" db="EMBL/GenBank/DDBJ databases">
        <authorList>
            <person name="Varghese N."/>
            <person name="Submissions S."/>
        </authorList>
    </citation>
    <scope>NUCLEOTIDE SEQUENCE [LARGE SCALE GENOMIC DNA]</scope>
    <source>
        <strain evidence="9">DSM 527</strain>
    </source>
</reference>
<evidence type="ECO:0000259" key="6">
    <source>
        <dbReference type="Pfam" id="PF07980"/>
    </source>
</evidence>
<keyword evidence="5" id="KW-0998">Cell outer membrane</keyword>
<proteinExistence type="inferred from homology"/>
<evidence type="ECO:0000256" key="1">
    <source>
        <dbReference type="ARBA" id="ARBA00004442"/>
    </source>
</evidence>
<dbReference type="InterPro" id="IPR011990">
    <property type="entry name" value="TPR-like_helical_dom_sf"/>
</dbReference>
<dbReference type="EMBL" id="FNBN01000002">
    <property type="protein sequence ID" value="SDF57432.1"/>
    <property type="molecule type" value="Genomic_DNA"/>
</dbReference>